<name>A0ABD0U916_DENTH</name>
<reference evidence="2 3" key="1">
    <citation type="journal article" date="2024" name="Plant Biotechnol. J.">
        <title>Dendrobium thyrsiflorum genome and its molecular insights into genes involved in important horticultural traits.</title>
        <authorList>
            <person name="Chen B."/>
            <person name="Wang J.Y."/>
            <person name="Zheng P.J."/>
            <person name="Li K.L."/>
            <person name="Liang Y.M."/>
            <person name="Chen X.F."/>
            <person name="Zhang C."/>
            <person name="Zhao X."/>
            <person name="He X."/>
            <person name="Zhang G.Q."/>
            <person name="Liu Z.J."/>
            <person name="Xu Q."/>
        </authorList>
    </citation>
    <scope>NUCLEOTIDE SEQUENCE [LARGE SCALE GENOMIC DNA]</scope>
    <source>
        <strain evidence="2">GZMU011</strain>
    </source>
</reference>
<feature type="compositionally biased region" description="Basic and acidic residues" evidence="1">
    <location>
        <begin position="1"/>
        <end position="13"/>
    </location>
</feature>
<accession>A0ABD0U916</accession>
<keyword evidence="3" id="KW-1185">Reference proteome</keyword>
<evidence type="ECO:0000313" key="2">
    <source>
        <dbReference type="EMBL" id="KAL0909020.1"/>
    </source>
</evidence>
<dbReference type="AlphaFoldDB" id="A0ABD0U916"/>
<dbReference type="EMBL" id="JANQDX010000017">
    <property type="protein sequence ID" value="KAL0909020.1"/>
    <property type="molecule type" value="Genomic_DNA"/>
</dbReference>
<comment type="caution">
    <text evidence="2">The sequence shown here is derived from an EMBL/GenBank/DDBJ whole genome shotgun (WGS) entry which is preliminary data.</text>
</comment>
<gene>
    <name evidence="2" type="ORF">M5K25_023542</name>
</gene>
<organism evidence="2 3">
    <name type="scientific">Dendrobium thyrsiflorum</name>
    <name type="common">Pinecone-like raceme dendrobium</name>
    <name type="synonym">Orchid</name>
    <dbReference type="NCBI Taxonomy" id="117978"/>
    <lineage>
        <taxon>Eukaryota</taxon>
        <taxon>Viridiplantae</taxon>
        <taxon>Streptophyta</taxon>
        <taxon>Embryophyta</taxon>
        <taxon>Tracheophyta</taxon>
        <taxon>Spermatophyta</taxon>
        <taxon>Magnoliopsida</taxon>
        <taxon>Liliopsida</taxon>
        <taxon>Asparagales</taxon>
        <taxon>Orchidaceae</taxon>
        <taxon>Epidendroideae</taxon>
        <taxon>Malaxideae</taxon>
        <taxon>Dendrobiinae</taxon>
        <taxon>Dendrobium</taxon>
    </lineage>
</organism>
<protein>
    <submittedName>
        <fullName evidence="2">Uncharacterized protein</fullName>
    </submittedName>
</protein>
<evidence type="ECO:0000313" key="3">
    <source>
        <dbReference type="Proteomes" id="UP001552299"/>
    </source>
</evidence>
<dbReference type="Proteomes" id="UP001552299">
    <property type="component" value="Unassembled WGS sequence"/>
</dbReference>
<feature type="region of interest" description="Disordered" evidence="1">
    <location>
        <begin position="1"/>
        <end position="29"/>
    </location>
</feature>
<sequence length="57" mass="6402">MSQRDKNLAHENCRLQSPPARPLSVASRRSTVKKRAAAVKKKAAFLFPSQTCFNMQV</sequence>
<evidence type="ECO:0000256" key="1">
    <source>
        <dbReference type="SAM" id="MobiDB-lite"/>
    </source>
</evidence>
<proteinExistence type="predicted"/>